<keyword evidence="2" id="KW-0521">NADP</keyword>
<proteinExistence type="inferred from homology"/>
<accession>A0A8H7T454</accession>
<dbReference type="Gene3D" id="3.40.50.720">
    <property type="entry name" value="NAD(P)-binding Rossmann-like Domain"/>
    <property type="match status" value="1"/>
</dbReference>
<organism evidence="4 5">
    <name type="scientific">Cadophora malorum</name>
    <dbReference type="NCBI Taxonomy" id="108018"/>
    <lineage>
        <taxon>Eukaryota</taxon>
        <taxon>Fungi</taxon>
        <taxon>Dikarya</taxon>
        <taxon>Ascomycota</taxon>
        <taxon>Pezizomycotina</taxon>
        <taxon>Leotiomycetes</taxon>
        <taxon>Helotiales</taxon>
        <taxon>Ploettnerulaceae</taxon>
        <taxon>Cadophora</taxon>
    </lineage>
</organism>
<dbReference type="EMBL" id="JAFJYH010000414">
    <property type="protein sequence ID" value="KAG4412043.1"/>
    <property type="molecule type" value="Genomic_DNA"/>
</dbReference>
<evidence type="ECO:0000313" key="4">
    <source>
        <dbReference type="EMBL" id="KAG4412043.1"/>
    </source>
</evidence>
<evidence type="ECO:0000259" key="3">
    <source>
        <dbReference type="Pfam" id="PF05368"/>
    </source>
</evidence>
<gene>
    <name evidence="4" type="ORF">IFR04_014811</name>
</gene>
<dbReference type="SUPFAM" id="SSF51735">
    <property type="entry name" value="NAD(P)-binding Rossmann-fold domains"/>
    <property type="match status" value="1"/>
</dbReference>
<dbReference type="Proteomes" id="UP000664132">
    <property type="component" value="Unassembled WGS sequence"/>
</dbReference>
<evidence type="ECO:0000256" key="2">
    <source>
        <dbReference type="ARBA" id="ARBA00022857"/>
    </source>
</evidence>
<comment type="caution">
    <text evidence="4">The sequence shown here is derived from an EMBL/GenBank/DDBJ whole genome shotgun (WGS) entry which is preliminary data.</text>
</comment>
<dbReference type="InterPro" id="IPR008030">
    <property type="entry name" value="NmrA-like"/>
</dbReference>
<dbReference type="InterPro" id="IPR051164">
    <property type="entry name" value="NmrA-like_oxidored"/>
</dbReference>
<comment type="similarity">
    <text evidence="1">Belongs to the NmrA-type oxidoreductase family.</text>
</comment>
<sequence>MSSNNKKIIAVVGATGNQGSSVAYTFLKLPNWHVRCLTRNISSTAAQNLASQGAEVAKADLSDLSSLSKAFENANAIFVNTDFWAQYRDPNQTANDSEKSYELEVSHGRNAAIAGAGVKSLEIFVYSALGPMKKASNGKYPHSYHWESKNAIVDFIEKEQPELAKKTSFIYLGAYATNAFLVPKLDTSTGKYILVIPMKKDTKMPIIEPGKSTGPFVQALVETEEPGKKLLAYDSYLSMGEIADTWSRVTGKETVLNEVSVEFMHKQFGVPLEVLGGPVFIEEFGYMAGLTGVIEPHQLKTKVVTASFEDFLKGKNHDELLGDAKAQMDGIKQ</sequence>
<dbReference type="OrthoDB" id="3358371at2759"/>
<evidence type="ECO:0000313" key="5">
    <source>
        <dbReference type="Proteomes" id="UP000664132"/>
    </source>
</evidence>
<reference evidence="4" key="1">
    <citation type="submission" date="2021-02" db="EMBL/GenBank/DDBJ databases">
        <title>Genome sequence Cadophora malorum strain M34.</title>
        <authorList>
            <person name="Stefanovic E."/>
            <person name="Vu D."/>
            <person name="Scully C."/>
            <person name="Dijksterhuis J."/>
            <person name="Roader J."/>
            <person name="Houbraken J."/>
        </authorList>
    </citation>
    <scope>NUCLEOTIDE SEQUENCE</scope>
    <source>
        <strain evidence="4">M34</strain>
    </source>
</reference>
<dbReference type="Pfam" id="PF05368">
    <property type="entry name" value="NmrA"/>
    <property type="match status" value="1"/>
</dbReference>
<feature type="domain" description="NmrA-like" evidence="3">
    <location>
        <begin position="6"/>
        <end position="288"/>
    </location>
</feature>
<keyword evidence="5" id="KW-1185">Reference proteome</keyword>
<protein>
    <recommendedName>
        <fullName evidence="3">NmrA-like domain-containing protein</fullName>
    </recommendedName>
</protein>
<dbReference type="InterPro" id="IPR036291">
    <property type="entry name" value="NAD(P)-bd_dom_sf"/>
</dbReference>
<dbReference type="Gene3D" id="3.90.25.10">
    <property type="entry name" value="UDP-galactose 4-epimerase, domain 1"/>
    <property type="match status" value="1"/>
</dbReference>
<dbReference type="AlphaFoldDB" id="A0A8H7T454"/>
<name>A0A8H7T454_9HELO</name>
<dbReference type="PANTHER" id="PTHR42748:SF29">
    <property type="entry name" value="NMRA-LIKE DOMAIN-CONTAINING PROTEIN"/>
    <property type="match status" value="1"/>
</dbReference>
<dbReference type="PANTHER" id="PTHR42748">
    <property type="entry name" value="NITROGEN METABOLITE REPRESSION PROTEIN NMRA FAMILY MEMBER"/>
    <property type="match status" value="1"/>
</dbReference>
<evidence type="ECO:0000256" key="1">
    <source>
        <dbReference type="ARBA" id="ARBA00006328"/>
    </source>
</evidence>
<dbReference type="GO" id="GO:0005634">
    <property type="term" value="C:nucleus"/>
    <property type="evidence" value="ECO:0007669"/>
    <property type="project" value="TreeGrafter"/>
</dbReference>